<dbReference type="RefSeq" id="WP_004006903.1">
    <property type="nucleotide sequence ID" value="NZ_CAMYEK010000001.1"/>
</dbReference>
<dbReference type="InterPro" id="IPR001638">
    <property type="entry name" value="Solute-binding_3/MltF_N"/>
</dbReference>
<dbReference type="PROSITE" id="PS51257">
    <property type="entry name" value="PROKAR_LIPOPROTEIN"/>
    <property type="match status" value="1"/>
</dbReference>
<evidence type="ECO:0000256" key="3">
    <source>
        <dbReference type="SAM" id="SignalP"/>
    </source>
</evidence>
<organism evidence="6 7">
    <name type="scientific">Mobiluncus curtisii</name>
    <dbReference type="NCBI Taxonomy" id="2051"/>
    <lineage>
        <taxon>Bacteria</taxon>
        <taxon>Bacillati</taxon>
        <taxon>Actinomycetota</taxon>
        <taxon>Actinomycetes</taxon>
        <taxon>Actinomycetales</taxon>
        <taxon>Actinomycetaceae</taxon>
        <taxon>Mobiluncus</taxon>
    </lineage>
</organism>
<name>A0A2X2YA08_9ACTO</name>
<protein>
    <submittedName>
        <fullName evidence="6">Glutamine-binding periplasmic protein</fullName>
    </submittedName>
    <submittedName>
        <fullName evidence="5">Transporter substrate-binding domain-containing protein</fullName>
    </submittedName>
</protein>
<dbReference type="AlphaFoldDB" id="A0A2X2YA08"/>
<evidence type="ECO:0000313" key="7">
    <source>
        <dbReference type="Proteomes" id="UP000250245"/>
    </source>
</evidence>
<feature type="domain" description="Solute-binding protein family 3/N-terminal" evidence="4">
    <location>
        <begin position="68"/>
        <end position="297"/>
    </location>
</feature>
<dbReference type="GeneID" id="55565703"/>
<evidence type="ECO:0000259" key="4">
    <source>
        <dbReference type="SMART" id="SM00062"/>
    </source>
</evidence>
<dbReference type="Gene3D" id="3.40.190.10">
    <property type="entry name" value="Periplasmic binding protein-like II"/>
    <property type="match status" value="2"/>
</dbReference>
<reference evidence="5 8" key="2">
    <citation type="submission" date="2020-04" db="EMBL/GenBank/DDBJ databases">
        <title>Antimicrobial susceptibility and clonality of vaginal-derived multi-drug resistant Mobiluncus isolates in China.</title>
        <authorList>
            <person name="Zhang X."/>
        </authorList>
    </citation>
    <scope>NUCLEOTIDE SEQUENCE [LARGE SCALE GENOMIC DNA]</scope>
    <source>
        <strain evidence="5 8">19</strain>
    </source>
</reference>
<evidence type="ECO:0000313" key="5">
    <source>
        <dbReference type="EMBL" id="NMW87826.1"/>
    </source>
</evidence>
<dbReference type="Proteomes" id="UP000553981">
    <property type="component" value="Unassembled WGS sequence"/>
</dbReference>
<evidence type="ECO:0000256" key="1">
    <source>
        <dbReference type="ARBA" id="ARBA00022729"/>
    </source>
</evidence>
<feature type="region of interest" description="Disordered" evidence="2">
    <location>
        <begin position="28"/>
        <end position="47"/>
    </location>
</feature>
<accession>A0A2X2YA08</accession>
<dbReference type="EMBL" id="JABCUI010000004">
    <property type="protein sequence ID" value="NMW87826.1"/>
    <property type="molecule type" value="Genomic_DNA"/>
</dbReference>
<feature type="chain" id="PRO_5033337343" evidence="3">
    <location>
        <begin position="24"/>
        <end position="311"/>
    </location>
</feature>
<evidence type="ECO:0000256" key="2">
    <source>
        <dbReference type="SAM" id="MobiDB-lite"/>
    </source>
</evidence>
<dbReference type="Pfam" id="PF00497">
    <property type="entry name" value="SBP_bac_3"/>
    <property type="match status" value="1"/>
</dbReference>
<gene>
    <name evidence="6" type="primary">glnH_2</name>
    <name evidence="5" type="ORF">HHJ67_08770</name>
    <name evidence="6" type="ORF">NCTC11820_00994</name>
</gene>
<dbReference type="PANTHER" id="PTHR35936:SF17">
    <property type="entry name" value="ARGININE-BINDING EXTRACELLULAR PROTEIN ARTP"/>
    <property type="match status" value="1"/>
</dbReference>
<reference evidence="6 7" key="1">
    <citation type="submission" date="2018-06" db="EMBL/GenBank/DDBJ databases">
        <authorList>
            <consortium name="Pathogen Informatics"/>
            <person name="Doyle S."/>
        </authorList>
    </citation>
    <scope>NUCLEOTIDE SEQUENCE [LARGE SCALE GENOMIC DNA]</scope>
    <source>
        <strain evidence="6 7">NCTC11820</strain>
    </source>
</reference>
<dbReference type="SUPFAM" id="SSF53850">
    <property type="entry name" value="Periplasmic binding protein-like II"/>
    <property type="match status" value="1"/>
</dbReference>
<feature type="signal peptide" evidence="3">
    <location>
        <begin position="1"/>
        <end position="23"/>
    </location>
</feature>
<proteinExistence type="predicted"/>
<evidence type="ECO:0000313" key="8">
    <source>
        <dbReference type="Proteomes" id="UP000553981"/>
    </source>
</evidence>
<evidence type="ECO:0000313" key="6">
    <source>
        <dbReference type="EMBL" id="SQB64642.1"/>
    </source>
</evidence>
<keyword evidence="1 3" id="KW-0732">Signal</keyword>
<sequence length="311" mass="32767">MRRLSVAMLLAAASLGLAGCSTASTGNAGGDDANNPQPSAAPTFDFSTIKPDPKVEAMVPAEVKERGVLRNGASTSYAPAEFLLDDGTTPTGYEVDMVKAIALTMGLDDGTTTTEAFGALLPKIGTTYDLGASSFTVTPERVANYDMLAYMRMGSLFAVAKGNPQGFDPKDICGKTVGVQTGTLQETELLPKLSKQCEASGKPPVDIQKEELLSNVFPKVISGQYQAMLADDPVTSYYVKQTRGQMEQIGQILDPSPIGIVVDNKNQQLSAAIKAAMDSLLASGKMREIMDNYGAGAGLYDAVELKTSEAK</sequence>
<dbReference type="Proteomes" id="UP000250245">
    <property type="component" value="Unassembled WGS sequence"/>
</dbReference>
<dbReference type="SMART" id="SM00062">
    <property type="entry name" value="PBPb"/>
    <property type="match status" value="1"/>
</dbReference>
<dbReference type="PANTHER" id="PTHR35936">
    <property type="entry name" value="MEMBRANE-BOUND LYTIC MUREIN TRANSGLYCOSYLASE F"/>
    <property type="match status" value="1"/>
</dbReference>
<dbReference type="EMBL" id="UASJ01000001">
    <property type="protein sequence ID" value="SQB64642.1"/>
    <property type="molecule type" value="Genomic_DNA"/>
</dbReference>